<reference evidence="6" key="3">
    <citation type="submission" date="2022-01" db="EMBL/GenBank/DDBJ databases">
        <title>Collection of gut derived symbiotic bacterial strains cultured from healthy donors.</title>
        <authorList>
            <person name="Lin H."/>
            <person name="Kohout C."/>
            <person name="Waligurski E."/>
            <person name="Pamer E.G."/>
        </authorList>
    </citation>
    <scope>NUCLEOTIDE SEQUENCE</scope>
    <source>
        <strain evidence="6">DFI.6.55</strain>
    </source>
</reference>
<dbReference type="Gene3D" id="3.40.190.170">
    <property type="entry name" value="Bacterial extracellular solute-binding protein, family 7"/>
    <property type="match status" value="1"/>
</dbReference>
<evidence type="ECO:0000256" key="3">
    <source>
        <dbReference type="ARBA" id="ARBA00022448"/>
    </source>
</evidence>
<dbReference type="GeneID" id="97206944"/>
<evidence type="ECO:0000256" key="4">
    <source>
        <dbReference type="ARBA" id="ARBA00022729"/>
    </source>
</evidence>
<organism evidence="6 9">
    <name type="scientific">Enterocloster aldenensis</name>
    <dbReference type="NCBI Taxonomy" id="358742"/>
    <lineage>
        <taxon>Bacteria</taxon>
        <taxon>Bacillati</taxon>
        <taxon>Bacillota</taxon>
        <taxon>Clostridia</taxon>
        <taxon>Lachnospirales</taxon>
        <taxon>Lachnospiraceae</taxon>
        <taxon>Enterocloster</taxon>
    </lineage>
</organism>
<keyword evidence="3" id="KW-0813">Transport</keyword>
<keyword evidence="8" id="KW-1185">Reference proteome</keyword>
<accession>A0AAW5BZC7</accession>
<dbReference type="EMBL" id="JAAITT010000014">
    <property type="protein sequence ID" value="NSJ49307.1"/>
    <property type="molecule type" value="Genomic_DNA"/>
</dbReference>
<keyword evidence="4 5" id="KW-0732">Signal</keyword>
<dbReference type="Proteomes" id="UP000669239">
    <property type="component" value="Unassembled WGS sequence"/>
</dbReference>
<sequence length="363" mass="38580">MKKVLGLSMALISAVSLTACGGGTAPTTAAATTGAATGAASSEAQEQGQDGGAAASGNWDNYELKLATNLAEDHVACQGYYAFAEAVEKATDGHVKVTVYSGEQLGKESDVTSSISMGAGTCDFTMCGPSELSKYDPTFSLFDAPYVFNDGEAMTAFANSDEVQKLYDGLAASSNLRVLGMYYYGSREVTVKGFPATEPSGLKGCKLRVPDSEMAMAYGAALGATPTVMSLGEVYMGIQQGVVDGQENPLPTIDANAFYEVCDNLLMTDHVIAAVTYTMDESVWQSMPADLQEIVRSCVYESCESITQAIQDQEAGLVDTMKEKGMNVIEVNKDAFKENVQGIYEKYADTWGDWLSIAQSYNK</sequence>
<feature type="signal peptide" evidence="5">
    <location>
        <begin position="1"/>
        <end position="19"/>
    </location>
</feature>
<evidence type="ECO:0000313" key="8">
    <source>
        <dbReference type="Proteomes" id="UP000669239"/>
    </source>
</evidence>
<proteinExistence type="inferred from homology"/>
<dbReference type="InterPro" id="IPR004682">
    <property type="entry name" value="TRAP_DctP"/>
</dbReference>
<dbReference type="RefSeq" id="WP_165641108.1">
    <property type="nucleotide sequence ID" value="NZ_BAABZL010000001.1"/>
</dbReference>
<evidence type="ECO:0000256" key="5">
    <source>
        <dbReference type="SAM" id="SignalP"/>
    </source>
</evidence>
<dbReference type="GO" id="GO:0030288">
    <property type="term" value="C:outer membrane-bounded periplasmic space"/>
    <property type="evidence" value="ECO:0007669"/>
    <property type="project" value="InterPro"/>
</dbReference>
<dbReference type="EMBL" id="JAKNGE010000013">
    <property type="protein sequence ID" value="MCG4746184.1"/>
    <property type="molecule type" value="Genomic_DNA"/>
</dbReference>
<gene>
    <name evidence="7" type="ORF">G5B36_11400</name>
    <name evidence="6" type="ORF">L0N08_12225</name>
</gene>
<reference evidence="7" key="2">
    <citation type="submission" date="2020-02" db="EMBL/GenBank/DDBJ databases">
        <authorList>
            <person name="Littmann E."/>
            <person name="Sorbara M."/>
        </authorList>
    </citation>
    <scope>NUCLEOTIDE SEQUENCE</scope>
    <source>
        <strain evidence="7">MSK.1.17</strain>
    </source>
</reference>
<protein>
    <submittedName>
        <fullName evidence="6">DctP family TRAP transporter solute-binding subunit</fullName>
    </submittedName>
</protein>
<dbReference type="NCBIfam" id="NF037995">
    <property type="entry name" value="TRAP_S1"/>
    <property type="match status" value="1"/>
</dbReference>
<evidence type="ECO:0000313" key="7">
    <source>
        <dbReference type="EMBL" id="NSJ49307.1"/>
    </source>
</evidence>
<dbReference type="PROSITE" id="PS51257">
    <property type="entry name" value="PROKAR_LIPOPROTEIN"/>
    <property type="match status" value="1"/>
</dbReference>
<comment type="caution">
    <text evidence="6">The sequence shown here is derived from an EMBL/GenBank/DDBJ whole genome shotgun (WGS) entry which is preliminary data.</text>
</comment>
<dbReference type="AlphaFoldDB" id="A0AAW5BZC7"/>
<comment type="similarity">
    <text evidence="2">Belongs to the bacterial solute-binding protein 7 family.</text>
</comment>
<dbReference type="Pfam" id="PF03480">
    <property type="entry name" value="DctP"/>
    <property type="match status" value="1"/>
</dbReference>
<dbReference type="Proteomes" id="UP001299608">
    <property type="component" value="Unassembled WGS sequence"/>
</dbReference>
<dbReference type="NCBIfam" id="TIGR00787">
    <property type="entry name" value="dctP"/>
    <property type="match status" value="1"/>
</dbReference>
<evidence type="ECO:0000313" key="6">
    <source>
        <dbReference type="EMBL" id="MCG4746184.1"/>
    </source>
</evidence>
<dbReference type="GO" id="GO:0055085">
    <property type="term" value="P:transmembrane transport"/>
    <property type="evidence" value="ECO:0007669"/>
    <property type="project" value="InterPro"/>
</dbReference>
<reference evidence="7 8" key="1">
    <citation type="journal article" date="2020" name="Cell Host Microbe">
        <title>Functional and Genomic Variation between Human-Derived Isolates of Lachnospiraceae Reveals Inter- and Intra-Species Diversity.</title>
        <authorList>
            <person name="Sorbara M.T."/>
            <person name="Littmann E.R."/>
            <person name="Fontana E."/>
            <person name="Moody T.U."/>
            <person name="Kohout C.E."/>
            <person name="Gjonbalaj M."/>
            <person name="Eaton V."/>
            <person name="Seok R."/>
            <person name="Leiner I.M."/>
            <person name="Pamer E.G."/>
        </authorList>
    </citation>
    <scope>NUCLEOTIDE SEQUENCE [LARGE SCALE GENOMIC DNA]</scope>
    <source>
        <strain evidence="7 8">MSK.1.17</strain>
    </source>
</reference>
<feature type="chain" id="PRO_5043408730" evidence="5">
    <location>
        <begin position="20"/>
        <end position="363"/>
    </location>
</feature>
<evidence type="ECO:0000256" key="1">
    <source>
        <dbReference type="ARBA" id="ARBA00004196"/>
    </source>
</evidence>
<dbReference type="PIRSF" id="PIRSF006470">
    <property type="entry name" value="DctB"/>
    <property type="match status" value="1"/>
</dbReference>
<evidence type="ECO:0000256" key="2">
    <source>
        <dbReference type="ARBA" id="ARBA00009023"/>
    </source>
</evidence>
<evidence type="ECO:0000313" key="9">
    <source>
        <dbReference type="Proteomes" id="UP001299608"/>
    </source>
</evidence>
<comment type="subcellular location">
    <subcellularLocation>
        <location evidence="1">Cell envelope</location>
    </subcellularLocation>
</comment>
<dbReference type="InterPro" id="IPR018389">
    <property type="entry name" value="DctP_fam"/>
</dbReference>
<dbReference type="PANTHER" id="PTHR33376:SF4">
    <property type="entry name" value="SIALIC ACID-BINDING PERIPLASMIC PROTEIN SIAP"/>
    <property type="match status" value="1"/>
</dbReference>
<dbReference type="PANTHER" id="PTHR33376">
    <property type="match status" value="1"/>
</dbReference>
<name>A0AAW5BZC7_9FIRM</name>
<dbReference type="InterPro" id="IPR038404">
    <property type="entry name" value="TRAP_DctP_sf"/>
</dbReference>